<sequence>MENLHISEKNENDTDNRESLLEKLLPIILQFMHY</sequence>
<evidence type="ECO:0000313" key="1">
    <source>
        <dbReference type="Proteomes" id="UP000036681"/>
    </source>
</evidence>
<evidence type="ECO:0000313" key="2">
    <source>
        <dbReference type="WBParaSite" id="ALUE_0002308001-mRNA-1"/>
    </source>
</evidence>
<dbReference type="WBParaSite" id="ALUE_0002308001-mRNA-1">
    <property type="protein sequence ID" value="ALUE_0002308001-mRNA-1"/>
    <property type="gene ID" value="ALUE_0002308001"/>
</dbReference>
<keyword evidence="1" id="KW-1185">Reference proteome</keyword>
<dbReference type="Proteomes" id="UP000036681">
    <property type="component" value="Unplaced"/>
</dbReference>
<dbReference type="AlphaFoldDB" id="A0A0M3IWF2"/>
<reference evidence="2" key="1">
    <citation type="submission" date="2017-02" db="UniProtKB">
        <authorList>
            <consortium name="WormBaseParasite"/>
        </authorList>
    </citation>
    <scope>IDENTIFICATION</scope>
</reference>
<accession>A0A0M3IWF2</accession>
<protein>
    <submittedName>
        <fullName evidence="2">Uncharacterized protein</fullName>
    </submittedName>
</protein>
<proteinExistence type="predicted"/>
<organism evidence="1 2">
    <name type="scientific">Ascaris lumbricoides</name>
    <name type="common">Giant roundworm</name>
    <dbReference type="NCBI Taxonomy" id="6252"/>
    <lineage>
        <taxon>Eukaryota</taxon>
        <taxon>Metazoa</taxon>
        <taxon>Ecdysozoa</taxon>
        <taxon>Nematoda</taxon>
        <taxon>Chromadorea</taxon>
        <taxon>Rhabditida</taxon>
        <taxon>Spirurina</taxon>
        <taxon>Ascaridomorpha</taxon>
        <taxon>Ascaridoidea</taxon>
        <taxon>Ascarididae</taxon>
        <taxon>Ascaris</taxon>
    </lineage>
</organism>
<name>A0A0M3IWF2_ASCLU</name>